<name>A0A0Q9ZMA4_9FLAO</name>
<dbReference type="OrthoDB" id="650514at2"/>
<keyword evidence="2 3" id="KW-0732">Signal</keyword>
<feature type="domain" description="Imelysin-like" evidence="4">
    <location>
        <begin position="51"/>
        <end position="345"/>
    </location>
</feature>
<organism evidence="5 6">
    <name type="scientific">Salegentibacter mishustinae</name>
    <dbReference type="NCBI Taxonomy" id="270918"/>
    <lineage>
        <taxon>Bacteria</taxon>
        <taxon>Pseudomonadati</taxon>
        <taxon>Bacteroidota</taxon>
        <taxon>Flavobacteriia</taxon>
        <taxon>Flavobacteriales</taxon>
        <taxon>Flavobacteriaceae</taxon>
        <taxon>Salegentibacter</taxon>
    </lineage>
</organism>
<dbReference type="AlphaFoldDB" id="A0A0Q9ZMA4"/>
<feature type="chain" id="PRO_5006389667" description="Imelysin-like domain-containing protein" evidence="3">
    <location>
        <begin position="19"/>
        <end position="372"/>
    </location>
</feature>
<comment type="caution">
    <text evidence="5">The sequence shown here is derived from an EMBL/GenBank/DDBJ whole genome shotgun (WGS) entry which is preliminary data.</text>
</comment>
<dbReference type="Pfam" id="PF09375">
    <property type="entry name" value="Peptidase_M75"/>
    <property type="match status" value="1"/>
</dbReference>
<dbReference type="PROSITE" id="PS51257">
    <property type="entry name" value="PROKAR_LIPOPROTEIN"/>
    <property type="match status" value="1"/>
</dbReference>
<keyword evidence="6" id="KW-1185">Reference proteome</keyword>
<gene>
    <name evidence="5" type="ORF">APR42_15775</name>
</gene>
<sequence length="372" mass="41256">MIKISKFLLIATLLFAVACSTEDDGDNGGDSNGGDNFDRGEMLANWADNIIVPSFVAFQEETQKLEDIAKAFAENPGTTELNVLRAQYKVAYQEFQTVEMFQIGKAEELNYRSFLNTYPTKTENIESKIASGSYNLELPSNFAEQGFPALDYLLYSYGSTEETLEVFAANPEYINYIVAVTERINALTTEVTASWEGDYRDTFVNNTSSSSTGSVDRFTNDYVMYFEKILRSGKIGYPAGAFTGSPSPTNVEALYAGDISKNLYLQALDSFEDFYYGVKVNGGENGLSYYQYLKYMQDATSSESITASIADQFSAIRAQSSELDSNLKSQVETDNSKMLAAFDELQKEVVLLKVDMMQALSISVDYVDSDGD</sequence>
<dbReference type="STRING" id="270918.APR42_15775"/>
<feature type="signal peptide" evidence="3">
    <location>
        <begin position="1"/>
        <end position="18"/>
    </location>
</feature>
<dbReference type="EMBL" id="LKTP01000007">
    <property type="protein sequence ID" value="KRG29592.1"/>
    <property type="molecule type" value="Genomic_DNA"/>
</dbReference>
<evidence type="ECO:0000256" key="3">
    <source>
        <dbReference type="SAM" id="SignalP"/>
    </source>
</evidence>
<dbReference type="GO" id="GO:0030313">
    <property type="term" value="C:cell envelope"/>
    <property type="evidence" value="ECO:0007669"/>
    <property type="project" value="UniProtKB-SubCell"/>
</dbReference>
<dbReference type="InterPro" id="IPR038352">
    <property type="entry name" value="Imelysin_sf"/>
</dbReference>
<evidence type="ECO:0000256" key="1">
    <source>
        <dbReference type="ARBA" id="ARBA00004196"/>
    </source>
</evidence>
<accession>A0A0Q9ZMA4</accession>
<dbReference type="Proteomes" id="UP000051643">
    <property type="component" value="Unassembled WGS sequence"/>
</dbReference>
<comment type="subcellular location">
    <subcellularLocation>
        <location evidence="1">Cell envelope</location>
    </subcellularLocation>
</comment>
<proteinExistence type="predicted"/>
<dbReference type="CDD" id="cd14659">
    <property type="entry name" value="Imelysin-like_IPPA"/>
    <property type="match status" value="1"/>
</dbReference>
<dbReference type="RefSeq" id="WP_057481214.1">
    <property type="nucleotide sequence ID" value="NZ_BMWR01000001.1"/>
</dbReference>
<reference evidence="5" key="1">
    <citation type="submission" date="2015-10" db="EMBL/GenBank/DDBJ databases">
        <title>Draft genome sequence of Salegentibacter mishustinae KCTC 12263.</title>
        <authorList>
            <person name="Lin W."/>
            <person name="Zheng Q."/>
        </authorList>
    </citation>
    <scope>NUCLEOTIDE SEQUENCE [LARGE SCALE GENOMIC DNA]</scope>
    <source>
        <strain evidence="5">KCTC 12263</strain>
    </source>
</reference>
<evidence type="ECO:0000313" key="5">
    <source>
        <dbReference type="EMBL" id="KRG29592.1"/>
    </source>
</evidence>
<protein>
    <recommendedName>
        <fullName evidence="4">Imelysin-like domain-containing protein</fullName>
    </recommendedName>
</protein>
<dbReference type="Gene3D" id="1.20.1420.20">
    <property type="entry name" value="M75 peptidase, HXXE motif"/>
    <property type="match status" value="1"/>
</dbReference>
<evidence type="ECO:0000259" key="4">
    <source>
        <dbReference type="Pfam" id="PF09375"/>
    </source>
</evidence>
<dbReference type="InterPro" id="IPR034984">
    <property type="entry name" value="Imelysin-like_IPPA"/>
</dbReference>
<evidence type="ECO:0000313" key="6">
    <source>
        <dbReference type="Proteomes" id="UP000051643"/>
    </source>
</evidence>
<evidence type="ECO:0000256" key="2">
    <source>
        <dbReference type="ARBA" id="ARBA00022729"/>
    </source>
</evidence>
<dbReference type="InterPro" id="IPR018976">
    <property type="entry name" value="Imelysin-like"/>
</dbReference>